<evidence type="ECO:0000313" key="14">
    <source>
        <dbReference type="Proteomes" id="UP000544095"/>
    </source>
</evidence>
<evidence type="ECO:0000259" key="12">
    <source>
        <dbReference type="PROSITE" id="PS50850"/>
    </source>
</evidence>
<evidence type="ECO:0000256" key="4">
    <source>
        <dbReference type="ARBA" id="ARBA00022723"/>
    </source>
</evidence>
<dbReference type="Gene3D" id="1.20.1250.20">
    <property type="entry name" value="MFS general substrate transporter like domains"/>
    <property type="match status" value="1"/>
</dbReference>
<evidence type="ECO:0000256" key="3">
    <source>
        <dbReference type="ARBA" id="ARBA00022692"/>
    </source>
</evidence>
<reference evidence="13 14" key="1">
    <citation type="submission" date="2020-05" db="EMBL/GenBank/DDBJ databases">
        <title>Identification and distribution of gene clusters putatively required for synthesis of sphingolipid metabolism inhibitors in phylogenetically diverse species of the filamentous fungus Fusarium.</title>
        <authorList>
            <person name="Kim H.-S."/>
            <person name="Busman M."/>
            <person name="Brown D.W."/>
            <person name="Divon H."/>
            <person name="Uhlig S."/>
            <person name="Proctor R.H."/>
        </authorList>
    </citation>
    <scope>NUCLEOTIDE SEQUENCE [LARGE SCALE GENOMIC DNA]</scope>
    <source>
        <strain evidence="13 14">NRRL 25211</strain>
    </source>
</reference>
<dbReference type="SUPFAM" id="SSF51621">
    <property type="entry name" value="Phosphoenolpyruvate/pyruvate domain"/>
    <property type="match status" value="1"/>
</dbReference>
<evidence type="ECO:0000256" key="11">
    <source>
        <dbReference type="SAM" id="Phobius"/>
    </source>
</evidence>
<feature type="compositionally biased region" description="Polar residues" evidence="10">
    <location>
        <begin position="363"/>
        <end position="386"/>
    </location>
</feature>
<gene>
    <name evidence="13" type="ORF">FPANT_3941</name>
</gene>
<feature type="transmembrane region" description="Helical" evidence="11">
    <location>
        <begin position="1203"/>
        <end position="1220"/>
    </location>
</feature>
<accession>A0A8H5PK57</accession>
<evidence type="ECO:0000256" key="7">
    <source>
        <dbReference type="ARBA" id="ARBA00023180"/>
    </source>
</evidence>
<feature type="region of interest" description="Disordered" evidence="10">
    <location>
        <begin position="360"/>
        <end position="386"/>
    </location>
</feature>
<dbReference type="FunFam" id="1.20.1250.20:FF:000057">
    <property type="entry name" value="MFS general substrate transporter"/>
    <property type="match status" value="1"/>
</dbReference>
<dbReference type="InterPro" id="IPR040442">
    <property type="entry name" value="Pyrv_kinase-like_dom_sf"/>
</dbReference>
<dbReference type="InterPro" id="IPR005000">
    <property type="entry name" value="Aldolase/citrate-lyase_domain"/>
</dbReference>
<comment type="caution">
    <text evidence="13">The sequence shown here is derived from an EMBL/GenBank/DDBJ whole genome shotgun (WGS) entry which is preliminary data.</text>
</comment>
<evidence type="ECO:0000256" key="1">
    <source>
        <dbReference type="ARBA" id="ARBA00004141"/>
    </source>
</evidence>
<protein>
    <submittedName>
        <fullName evidence="13">Tartrate transporter</fullName>
    </submittedName>
</protein>
<dbReference type="PROSITE" id="PS50850">
    <property type="entry name" value="MFS"/>
    <property type="match status" value="1"/>
</dbReference>
<keyword evidence="8" id="KW-0539">Nucleus</keyword>
<dbReference type="GO" id="GO:0008270">
    <property type="term" value="F:zinc ion binding"/>
    <property type="evidence" value="ECO:0007669"/>
    <property type="project" value="InterPro"/>
</dbReference>
<dbReference type="PANTHER" id="PTHR43791">
    <property type="entry name" value="PERMEASE-RELATED"/>
    <property type="match status" value="1"/>
</dbReference>
<keyword evidence="5 11" id="KW-1133">Transmembrane helix</keyword>
<dbReference type="Pfam" id="PF07690">
    <property type="entry name" value="MFS_1"/>
    <property type="match status" value="1"/>
</dbReference>
<keyword evidence="9" id="KW-0175">Coiled coil</keyword>
<dbReference type="GO" id="GO:0006351">
    <property type="term" value="P:DNA-templated transcription"/>
    <property type="evidence" value="ECO:0007669"/>
    <property type="project" value="InterPro"/>
</dbReference>
<dbReference type="Gene3D" id="3.20.20.60">
    <property type="entry name" value="Phosphoenolpyruvate-binding domains"/>
    <property type="match status" value="1"/>
</dbReference>
<dbReference type="InterPro" id="IPR011701">
    <property type="entry name" value="MFS"/>
</dbReference>
<evidence type="ECO:0000256" key="6">
    <source>
        <dbReference type="ARBA" id="ARBA00023136"/>
    </source>
</evidence>
<dbReference type="InterPro" id="IPR015813">
    <property type="entry name" value="Pyrv/PenolPyrv_kinase-like_dom"/>
</dbReference>
<dbReference type="SUPFAM" id="SSF103473">
    <property type="entry name" value="MFS general substrate transporter"/>
    <property type="match status" value="1"/>
</dbReference>
<dbReference type="Pfam" id="PF03328">
    <property type="entry name" value="HpcH_HpaI"/>
    <property type="match status" value="1"/>
</dbReference>
<dbReference type="GO" id="GO:0016020">
    <property type="term" value="C:membrane"/>
    <property type="evidence" value="ECO:0007669"/>
    <property type="project" value="UniProtKB-SubCell"/>
</dbReference>
<dbReference type="InterPro" id="IPR036259">
    <property type="entry name" value="MFS_trans_sf"/>
</dbReference>
<dbReference type="EMBL" id="JAAOAR010000177">
    <property type="protein sequence ID" value="KAF5597988.1"/>
    <property type="molecule type" value="Genomic_DNA"/>
</dbReference>
<dbReference type="SMART" id="SM00906">
    <property type="entry name" value="Fungal_trans"/>
    <property type="match status" value="1"/>
</dbReference>
<comment type="subcellular location">
    <subcellularLocation>
        <location evidence="1">Membrane</location>
        <topology evidence="1">Multi-pass membrane protein</topology>
    </subcellularLocation>
</comment>
<dbReference type="PANTHER" id="PTHR43791:SF13">
    <property type="entry name" value="MAJOR FACILITATOR SUPERFAMILY (MFS) PROFILE DOMAIN-CONTAINING PROTEIN"/>
    <property type="match status" value="1"/>
</dbReference>
<dbReference type="Proteomes" id="UP000544095">
    <property type="component" value="Unassembled WGS sequence"/>
</dbReference>
<proteinExistence type="predicted"/>
<feature type="transmembrane region" description="Helical" evidence="11">
    <location>
        <begin position="1010"/>
        <end position="1030"/>
    </location>
</feature>
<keyword evidence="14" id="KW-1185">Reference proteome</keyword>
<dbReference type="GO" id="GO:0003824">
    <property type="term" value="F:catalytic activity"/>
    <property type="evidence" value="ECO:0007669"/>
    <property type="project" value="InterPro"/>
</dbReference>
<feature type="coiled-coil region" evidence="9">
    <location>
        <begin position="317"/>
        <end position="344"/>
    </location>
</feature>
<keyword evidence="7" id="KW-0325">Glycoprotein</keyword>
<name>A0A8H5PK57_9HYPO</name>
<feature type="transmembrane region" description="Helical" evidence="11">
    <location>
        <begin position="1179"/>
        <end position="1197"/>
    </location>
</feature>
<keyword evidence="4" id="KW-0479">Metal-binding</keyword>
<keyword evidence="2" id="KW-0813">Transport</keyword>
<keyword evidence="3 11" id="KW-0812">Transmembrane</keyword>
<dbReference type="GO" id="GO:0003677">
    <property type="term" value="F:DNA binding"/>
    <property type="evidence" value="ECO:0007669"/>
    <property type="project" value="InterPro"/>
</dbReference>
<sequence>MAAPIPHPMREKLLRDEVAYTMSIKLVKSIEIAGMAKTAGYDGILVDMEHSSFDLETTNQLCVAALYAGISPIVRAPSKDPFFVSRILDGGALGIIVPHIRSVQDAQDVVNAAKFQPIGHRSSTNGLPHHQFRSIPAKISNPVTNAATMVIPMIETLEALELVDEIAALPGVDSLLIGTNDLTAEMGIPGDYENPRVTEAYERTIAACQKHGKWLGVGGLHARLDLVEKFCKMGARWVMAATDGPLLLGAATKRGAEMAALNASVVKSQQANGHSVEKKATNGVVNDLGVECIARSQQFDFNDENTTLTHARVNGYVESLRRRVTELEEKIKVAEQKHVQARHTSFSTVDVVLPINGKRRRSNYGSVSSAPVNEQTAANGEEQSSVQDTMSAIGLLSNKAMAESRTNTGDKPHKLAIIESISAALAVDGRDPSKASSSQPAYVMDDQLIPLTRNLTLSPFHRFLDWSVWLPHIDENRLYEQYEAVLEMSDQGADPARTALPRFNTYMAVAIGISMSPDAGRLSSLASNLHGAAVKLLPFILHSQEPLDTLHCMLLLAVFSMFSASAAGLHKTVPLRNTSDIEYTYRVEWLFWSVYLWDRSLASVMGRPFTITEVDISVTLISDVLGSHSSSPLFSYSNLCFWREFPPQTGGTTTPTGPHFDYLDQLACRALILMVQPKDPNLTSSEADAESDSEVEADTIACCKALIEKLYNSSGSGTTVSFLDAYDILAAAVAYICLVQRTPQPDQTGLTQTFEVVSKASILLTQCSSKFSALSIFQQFLLTLSTKMMEGQGSLQQQSLAHSPTIFVFFYLLTDQVHYSAIMTGSVHSKPGSFDIKRDVEYEEVAPVRDEILERYPLIKDKTPEERAAIEKSLVRKLDWKFLPMVTAMLLMNYLDRINVSNARLAGMQEDLHMTDTIWSLGISMFYVGYILSQIPANVILAKGTPRILLPSCMLVWSCVTICMPAVTAGWGFCLCRFLIGFTEGPFVPAVSLMTSSWYTKHESPMRMGIWHAGNTISQALSGLLAAGILTNMEGVANLRAWKWFLLLEGAVSILVALVSFWFIPNFPDSTGTYFITEEEAAMAQYRQTVSAGGIAEDDAGGYWDGFWMCMKEPFAHLFAAIHFFLIIAQSYKDFFPSIVATLGFSGTTTYLIQAPPPIIAFLVMMGVSWSSGRRLEHGYHIIVPILLTLIGCAVMITTLNVGARYFCMILLVVGPFVGLNLQISWETTVVPRPRTKRAALIAYANCVSSVSHWFTPYFFLRNQEPYYQTGGGAIITGCGLTVVFVLITKWYVAKKNKALKAAEDAAGEPEGWRFAG</sequence>
<dbReference type="InterPro" id="IPR007219">
    <property type="entry name" value="XnlR_reg_dom"/>
</dbReference>
<feature type="transmembrane region" description="Helical" evidence="11">
    <location>
        <begin position="948"/>
        <end position="972"/>
    </location>
</feature>
<keyword evidence="6 11" id="KW-0472">Membrane</keyword>
<feature type="transmembrane region" description="Helical" evidence="11">
    <location>
        <begin position="1042"/>
        <end position="1064"/>
    </location>
</feature>
<feature type="transmembrane region" description="Helical" evidence="11">
    <location>
        <begin position="1152"/>
        <end position="1172"/>
    </location>
</feature>
<evidence type="ECO:0000256" key="9">
    <source>
        <dbReference type="SAM" id="Coils"/>
    </source>
</evidence>
<feature type="transmembrane region" description="Helical" evidence="11">
    <location>
        <begin position="1273"/>
        <end position="1293"/>
    </location>
</feature>
<evidence type="ECO:0000313" key="13">
    <source>
        <dbReference type="EMBL" id="KAF5597988.1"/>
    </source>
</evidence>
<feature type="domain" description="Major facilitator superfamily (MFS) profile" evidence="12">
    <location>
        <begin position="882"/>
        <end position="1297"/>
    </location>
</feature>
<evidence type="ECO:0000256" key="8">
    <source>
        <dbReference type="ARBA" id="ARBA00023242"/>
    </source>
</evidence>
<dbReference type="InterPro" id="IPR020846">
    <property type="entry name" value="MFS_dom"/>
</dbReference>
<evidence type="ECO:0000256" key="5">
    <source>
        <dbReference type="ARBA" id="ARBA00022989"/>
    </source>
</evidence>
<dbReference type="CDD" id="cd12148">
    <property type="entry name" value="fungal_TF_MHR"/>
    <property type="match status" value="1"/>
</dbReference>
<organism evidence="13 14">
    <name type="scientific">Fusarium pseudoanthophilum</name>
    <dbReference type="NCBI Taxonomy" id="48495"/>
    <lineage>
        <taxon>Eukaryota</taxon>
        <taxon>Fungi</taxon>
        <taxon>Dikarya</taxon>
        <taxon>Ascomycota</taxon>
        <taxon>Pezizomycotina</taxon>
        <taxon>Sordariomycetes</taxon>
        <taxon>Hypocreomycetidae</taxon>
        <taxon>Hypocreales</taxon>
        <taxon>Nectriaceae</taxon>
        <taxon>Fusarium</taxon>
        <taxon>Fusarium fujikuroi species complex</taxon>
    </lineage>
</organism>
<evidence type="ECO:0000256" key="10">
    <source>
        <dbReference type="SAM" id="MobiDB-lite"/>
    </source>
</evidence>
<evidence type="ECO:0000256" key="2">
    <source>
        <dbReference type="ARBA" id="ARBA00022448"/>
    </source>
</evidence>
<feature type="transmembrane region" description="Helical" evidence="11">
    <location>
        <begin position="918"/>
        <end position="941"/>
    </location>
</feature>
<dbReference type="GO" id="GO:0022857">
    <property type="term" value="F:transmembrane transporter activity"/>
    <property type="evidence" value="ECO:0007669"/>
    <property type="project" value="InterPro"/>
</dbReference>
<dbReference type="Pfam" id="PF04082">
    <property type="entry name" value="Fungal_trans"/>
    <property type="match status" value="1"/>
</dbReference>
<feature type="transmembrane region" description="Helical" evidence="11">
    <location>
        <begin position="1241"/>
        <end position="1261"/>
    </location>
</feature>